<dbReference type="AlphaFoldDB" id="A0A0C9UK87"/>
<dbReference type="PANTHER" id="PTHR28074">
    <property type="entry name" value="ATP SYNTHASE SUBUNIT K, MITOCHONDRIAL"/>
    <property type="match status" value="1"/>
</dbReference>
<dbReference type="HOGENOM" id="CLU_172736_0_0_1"/>
<comment type="subcellular location">
    <subcellularLocation>
        <location evidence="1">Mitochondrion membrane</location>
    </subcellularLocation>
</comment>
<organism evidence="6 7">
    <name type="scientific">Sphaerobolus stellatus (strain SS14)</name>
    <dbReference type="NCBI Taxonomy" id="990650"/>
    <lineage>
        <taxon>Eukaryota</taxon>
        <taxon>Fungi</taxon>
        <taxon>Dikarya</taxon>
        <taxon>Basidiomycota</taxon>
        <taxon>Agaricomycotina</taxon>
        <taxon>Agaricomycetes</taxon>
        <taxon>Phallomycetidae</taxon>
        <taxon>Geastrales</taxon>
        <taxon>Sphaerobolaceae</taxon>
        <taxon>Sphaerobolus</taxon>
    </lineage>
</organism>
<dbReference type="GO" id="GO:0015986">
    <property type="term" value="P:proton motive force-driven ATP synthesis"/>
    <property type="evidence" value="ECO:0007669"/>
    <property type="project" value="TreeGrafter"/>
</dbReference>
<keyword evidence="7" id="KW-1185">Reference proteome</keyword>
<feature type="transmembrane region" description="Helical" evidence="5">
    <location>
        <begin position="12"/>
        <end position="30"/>
    </location>
</feature>
<dbReference type="PANTHER" id="PTHR28074:SF1">
    <property type="entry name" value="ATP SYNTHASE SUBUNIT K, MITOCHONDRIAL"/>
    <property type="match status" value="1"/>
</dbReference>
<keyword evidence="5" id="KW-1133">Transmembrane helix</keyword>
<dbReference type="InterPro" id="IPR021278">
    <property type="entry name" value="ATP19"/>
</dbReference>
<reference evidence="6 7" key="1">
    <citation type="submission" date="2014-06" db="EMBL/GenBank/DDBJ databases">
        <title>Evolutionary Origins and Diversification of the Mycorrhizal Mutualists.</title>
        <authorList>
            <consortium name="DOE Joint Genome Institute"/>
            <consortium name="Mycorrhizal Genomics Consortium"/>
            <person name="Kohler A."/>
            <person name="Kuo A."/>
            <person name="Nagy L.G."/>
            <person name="Floudas D."/>
            <person name="Copeland A."/>
            <person name="Barry K.W."/>
            <person name="Cichocki N."/>
            <person name="Veneault-Fourrey C."/>
            <person name="LaButti K."/>
            <person name="Lindquist E.A."/>
            <person name="Lipzen A."/>
            <person name="Lundell T."/>
            <person name="Morin E."/>
            <person name="Murat C."/>
            <person name="Riley R."/>
            <person name="Ohm R."/>
            <person name="Sun H."/>
            <person name="Tunlid A."/>
            <person name="Henrissat B."/>
            <person name="Grigoriev I.V."/>
            <person name="Hibbett D.S."/>
            <person name="Martin F."/>
        </authorList>
    </citation>
    <scope>NUCLEOTIDE SEQUENCE [LARGE SCALE GENOMIC DNA]</scope>
    <source>
        <strain evidence="6 7">SS14</strain>
    </source>
</reference>
<name>A0A0C9UK87_SPHS4</name>
<dbReference type="Pfam" id="PF11022">
    <property type="entry name" value="ATP19"/>
    <property type="match status" value="1"/>
</dbReference>
<keyword evidence="2" id="KW-0496">Mitochondrion</keyword>
<feature type="region of interest" description="Disordered" evidence="4">
    <location>
        <begin position="35"/>
        <end position="54"/>
    </location>
</feature>
<dbReference type="EMBL" id="KN837190">
    <property type="protein sequence ID" value="KIJ35284.1"/>
    <property type="molecule type" value="Genomic_DNA"/>
</dbReference>
<dbReference type="GO" id="GO:0031966">
    <property type="term" value="C:mitochondrial membrane"/>
    <property type="evidence" value="ECO:0007669"/>
    <property type="project" value="UniProtKB-SubCell"/>
</dbReference>
<evidence type="ECO:0000256" key="1">
    <source>
        <dbReference type="ARBA" id="ARBA00004325"/>
    </source>
</evidence>
<evidence type="ECO:0008006" key="8">
    <source>
        <dbReference type="Google" id="ProtNLM"/>
    </source>
</evidence>
<evidence type="ECO:0000313" key="7">
    <source>
        <dbReference type="Proteomes" id="UP000054279"/>
    </source>
</evidence>
<dbReference type="Proteomes" id="UP000054279">
    <property type="component" value="Unassembled WGS sequence"/>
</dbReference>
<dbReference type="OrthoDB" id="2094445at2759"/>
<protein>
    <recommendedName>
        <fullName evidence="8">ATP synthase subunit K, mitochondrial</fullName>
    </recommendedName>
</protein>
<evidence type="ECO:0000256" key="4">
    <source>
        <dbReference type="SAM" id="MobiDB-lite"/>
    </source>
</evidence>
<gene>
    <name evidence="6" type="ORF">M422DRAFT_782573</name>
</gene>
<accession>A0A0C9UK87</accession>
<evidence type="ECO:0000256" key="5">
    <source>
        <dbReference type="SAM" id="Phobius"/>
    </source>
</evidence>
<evidence type="ECO:0000256" key="3">
    <source>
        <dbReference type="ARBA" id="ARBA00023136"/>
    </source>
</evidence>
<keyword evidence="5" id="KW-0812">Transmembrane</keyword>
<evidence type="ECO:0000313" key="6">
    <source>
        <dbReference type="EMBL" id="KIJ35284.1"/>
    </source>
</evidence>
<sequence>MSYVIAGRAIKSEYLAIGTLVSTIGLAVAMSGGSKKKDTAAHTPATQTFGGGSKEEDDFIRNFIAEADKADKAGGH</sequence>
<evidence type="ECO:0000256" key="2">
    <source>
        <dbReference type="ARBA" id="ARBA00023128"/>
    </source>
</evidence>
<proteinExistence type="predicted"/>
<keyword evidence="3 5" id="KW-0472">Membrane</keyword>